<feature type="compositionally biased region" description="Polar residues" evidence="5">
    <location>
        <begin position="51"/>
        <end position="64"/>
    </location>
</feature>
<feature type="compositionally biased region" description="Polar residues" evidence="5">
    <location>
        <begin position="72"/>
        <end position="95"/>
    </location>
</feature>
<evidence type="ECO:0000313" key="7">
    <source>
        <dbReference type="Proteomes" id="UP001604336"/>
    </source>
</evidence>
<comment type="caution">
    <text evidence="6">The sequence shown here is derived from an EMBL/GenBank/DDBJ whole genome shotgun (WGS) entry which is preliminary data.</text>
</comment>
<reference evidence="7" key="1">
    <citation type="submission" date="2024-07" db="EMBL/GenBank/DDBJ databases">
        <title>Two chromosome-level genome assemblies of Korean endemic species Abeliophyllum distichum and Forsythia ovata (Oleaceae).</title>
        <authorList>
            <person name="Jang H."/>
        </authorList>
    </citation>
    <scope>NUCLEOTIDE SEQUENCE [LARGE SCALE GENOMIC DNA]</scope>
</reference>
<dbReference type="InterPro" id="IPR005290">
    <property type="entry name" value="Ribosomal_uS15_bac-type"/>
</dbReference>
<evidence type="ECO:0000256" key="3">
    <source>
        <dbReference type="ARBA" id="ARBA00023274"/>
    </source>
</evidence>
<dbReference type="GO" id="GO:0005737">
    <property type="term" value="C:cytoplasm"/>
    <property type="evidence" value="ECO:0007669"/>
    <property type="project" value="UniProtKB-ARBA"/>
</dbReference>
<dbReference type="GO" id="GO:0005840">
    <property type="term" value="C:ribosome"/>
    <property type="evidence" value="ECO:0007669"/>
    <property type="project" value="UniProtKB-KW"/>
</dbReference>
<feature type="compositionally biased region" description="Polar residues" evidence="5">
    <location>
        <begin position="124"/>
        <end position="139"/>
    </location>
</feature>
<name>A0ABD1VBP2_9LAMI</name>
<evidence type="ECO:0000256" key="4">
    <source>
        <dbReference type="ARBA" id="ARBA00035250"/>
    </source>
</evidence>
<dbReference type="EMBL" id="JBFOLK010000002">
    <property type="protein sequence ID" value="KAL2534003.1"/>
    <property type="molecule type" value="Genomic_DNA"/>
</dbReference>
<organism evidence="6 7">
    <name type="scientific">Abeliophyllum distichum</name>
    <dbReference type="NCBI Taxonomy" id="126358"/>
    <lineage>
        <taxon>Eukaryota</taxon>
        <taxon>Viridiplantae</taxon>
        <taxon>Streptophyta</taxon>
        <taxon>Embryophyta</taxon>
        <taxon>Tracheophyta</taxon>
        <taxon>Spermatophyta</taxon>
        <taxon>Magnoliopsida</taxon>
        <taxon>eudicotyledons</taxon>
        <taxon>Gunneridae</taxon>
        <taxon>Pentapetalae</taxon>
        <taxon>asterids</taxon>
        <taxon>lamiids</taxon>
        <taxon>Lamiales</taxon>
        <taxon>Oleaceae</taxon>
        <taxon>Forsythieae</taxon>
        <taxon>Abeliophyllum</taxon>
    </lineage>
</organism>
<dbReference type="Pfam" id="PF00312">
    <property type="entry name" value="Ribosomal_S15"/>
    <property type="match status" value="1"/>
</dbReference>
<evidence type="ECO:0000256" key="1">
    <source>
        <dbReference type="ARBA" id="ARBA00008434"/>
    </source>
</evidence>
<accession>A0ABD1VBP2</accession>
<keyword evidence="3" id="KW-0687">Ribonucleoprotein</keyword>
<sequence>MAATTKLILLRRPKFHPFPQPRPHSYYFSSSSSIPDPNAATSQPDPEPESKSQTQNQSPFSSYFSDVKASLQKESSIQNRSQNPRKTLSFSKSTPQTPPSKIASLEEIRKNLSEFRRRSAVQPPFSSAGSPPSHSGQPISFQELYKRNVLSKTEESGSTSSDSTAKPVGAAATGGVLPFEAIRQSLSQLRSSAPNRQTNSGGKAIDSMSLSRFKESLKLKPVDSNAQEPQMMIGGSDSLPASIFGKEKRESGDKAGTAMRTEFVKMYSYNELGEKLKMLRPEKKKGTWFSLQELNERLMKLREIEEKESEARIGGVTFMDLRESLVRLRMSDDEKARKNTMQRLDVLGQLGGTPSFMLSPPKEHLVEKYFHPDNMSSAEKLALELKKVRDEFKMSESDCGSARVQVAQLTTKIEHLKSVLHKKDKHSRKGLEAMVKRRKKLERYLRRTDWDSYCLVLSKLGIRDNHEPKLYKYLVRRERIHTAHKKEKGKKGKRKMKH</sequence>
<dbReference type="PANTHER" id="PTHR47546:SF3">
    <property type="entry name" value="30S RIBOSOMAL PROTEIN S15, CHLOROPLASTIC"/>
    <property type="match status" value="1"/>
</dbReference>
<dbReference type="InterPro" id="IPR000589">
    <property type="entry name" value="Ribosomal_uS15"/>
</dbReference>
<dbReference type="Gene3D" id="1.10.287.10">
    <property type="entry name" value="S15/NS1, RNA-binding"/>
    <property type="match status" value="1"/>
</dbReference>
<dbReference type="SUPFAM" id="SSF47060">
    <property type="entry name" value="S15/NS1 RNA-binding domain"/>
    <property type="match status" value="1"/>
</dbReference>
<protein>
    <recommendedName>
        <fullName evidence="4">Small ribosomal subunit protein uS15c</fullName>
    </recommendedName>
</protein>
<evidence type="ECO:0000313" key="6">
    <source>
        <dbReference type="EMBL" id="KAL2534003.1"/>
    </source>
</evidence>
<dbReference type="NCBIfam" id="TIGR00952">
    <property type="entry name" value="S15_bact"/>
    <property type="match status" value="1"/>
</dbReference>
<dbReference type="PANTHER" id="PTHR47546">
    <property type="entry name" value="S15/NS1, RNA-BINDING PROTEIN"/>
    <property type="match status" value="1"/>
</dbReference>
<gene>
    <name evidence="6" type="ORF">Adt_07354</name>
</gene>
<dbReference type="AlphaFoldDB" id="A0ABD1VBP2"/>
<feature type="compositionally biased region" description="Basic and acidic residues" evidence="5">
    <location>
        <begin position="104"/>
        <end position="117"/>
    </location>
</feature>
<keyword evidence="2" id="KW-0689">Ribosomal protein</keyword>
<proteinExistence type="inferred from homology"/>
<evidence type="ECO:0000256" key="5">
    <source>
        <dbReference type="SAM" id="MobiDB-lite"/>
    </source>
</evidence>
<dbReference type="HAMAP" id="MF_01343_B">
    <property type="entry name" value="Ribosomal_uS15_B"/>
    <property type="match status" value="1"/>
</dbReference>
<keyword evidence="7" id="KW-1185">Reference proteome</keyword>
<feature type="region of interest" description="Disordered" evidence="5">
    <location>
        <begin position="219"/>
        <end position="241"/>
    </location>
</feature>
<dbReference type="SMART" id="SM01387">
    <property type="entry name" value="Ribosomal_S15"/>
    <property type="match status" value="1"/>
</dbReference>
<dbReference type="InterPro" id="IPR009068">
    <property type="entry name" value="uS15_NS1_RNA-bd_sf"/>
</dbReference>
<evidence type="ECO:0000256" key="2">
    <source>
        <dbReference type="ARBA" id="ARBA00022980"/>
    </source>
</evidence>
<comment type="similarity">
    <text evidence="1">Belongs to the universal ribosomal protein uS15 family.</text>
</comment>
<dbReference type="Proteomes" id="UP001604336">
    <property type="component" value="Unassembled WGS sequence"/>
</dbReference>
<dbReference type="CDD" id="cd00353">
    <property type="entry name" value="Ribosomal_S15p_S13e"/>
    <property type="match status" value="1"/>
</dbReference>
<dbReference type="GO" id="GO:1990904">
    <property type="term" value="C:ribonucleoprotein complex"/>
    <property type="evidence" value="ECO:0007669"/>
    <property type="project" value="UniProtKB-KW"/>
</dbReference>
<feature type="region of interest" description="Disordered" evidence="5">
    <location>
        <begin position="1"/>
        <end position="139"/>
    </location>
</feature>